<dbReference type="AlphaFoldDB" id="A0A384J7L4"/>
<name>A0A384J7L4_BOTFB</name>
<dbReference type="EMBL" id="CP009805">
    <property type="protein sequence ID" value="ATZ46471.1"/>
    <property type="molecule type" value="Genomic_DNA"/>
</dbReference>
<gene>
    <name evidence="1" type="ORF">BCIN_01g10580</name>
</gene>
<dbReference type="Gene3D" id="3.40.190.10">
    <property type="entry name" value="Periplasmic binding protein-like II"/>
    <property type="match status" value="1"/>
</dbReference>
<organism evidence="1 2">
    <name type="scientific">Botryotinia fuckeliana (strain B05.10)</name>
    <name type="common">Noble rot fungus</name>
    <name type="synonym">Botrytis cinerea</name>
    <dbReference type="NCBI Taxonomy" id="332648"/>
    <lineage>
        <taxon>Eukaryota</taxon>
        <taxon>Fungi</taxon>
        <taxon>Dikarya</taxon>
        <taxon>Ascomycota</taxon>
        <taxon>Pezizomycotina</taxon>
        <taxon>Leotiomycetes</taxon>
        <taxon>Helotiales</taxon>
        <taxon>Sclerotiniaceae</taxon>
        <taxon>Botrytis</taxon>
    </lineage>
</organism>
<dbReference type="RefSeq" id="XP_024546691.1">
    <property type="nucleotide sequence ID" value="XM_024690921.1"/>
</dbReference>
<dbReference type="VEuPathDB" id="FungiDB:Bcin01g10580"/>
<evidence type="ECO:0000313" key="1">
    <source>
        <dbReference type="EMBL" id="ATZ46471.1"/>
    </source>
</evidence>
<reference evidence="1 2" key="3">
    <citation type="journal article" date="2017" name="Mol. Plant Pathol.">
        <title>A gapless genome sequence of the fungus Botrytis cinerea.</title>
        <authorList>
            <person name="Van Kan J.A."/>
            <person name="Stassen J.H."/>
            <person name="Mosbach A."/>
            <person name="Van Der Lee T.A."/>
            <person name="Faino L."/>
            <person name="Farmer A.D."/>
            <person name="Papasotiriou D.G."/>
            <person name="Zhou S."/>
            <person name="Seidl M.F."/>
            <person name="Cottam E."/>
            <person name="Edel D."/>
            <person name="Hahn M."/>
            <person name="Schwartz D.C."/>
            <person name="Dietrich R.A."/>
            <person name="Widdison S."/>
            <person name="Scalliet G."/>
        </authorList>
    </citation>
    <scope>NUCLEOTIDE SEQUENCE [LARGE SCALE GENOMIC DNA]</scope>
    <source>
        <strain evidence="1 2">B05.10</strain>
    </source>
</reference>
<dbReference type="GeneID" id="5437049"/>
<dbReference type="InterPro" id="IPR052738">
    <property type="entry name" value="ABC-Tungstate_binding"/>
</dbReference>
<dbReference type="OrthoDB" id="10260248at2759"/>
<dbReference type="PANTHER" id="PTHR37945">
    <property type="entry name" value="EXTRACELLULAR TUNGSTATE BINDING PROTEIN"/>
    <property type="match status" value="1"/>
</dbReference>
<reference evidence="1 2" key="2">
    <citation type="journal article" date="2012" name="Eukaryot. Cell">
        <title>Genome update of Botrytis cinerea strains B05.10 and T4.</title>
        <authorList>
            <person name="Staats M."/>
            <person name="van Kan J.A."/>
        </authorList>
    </citation>
    <scope>NUCLEOTIDE SEQUENCE [LARGE SCALE GENOMIC DNA]</scope>
    <source>
        <strain evidence="1 2">B05.10</strain>
    </source>
</reference>
<keyword evidence="2" id="KW-1185">Reference proteome</keyword>
<sequence>MASTKVDLTSPEPYITPAEIYSGTSFNIGDNSSPNSPTSAPPITLRIATGGAGQSGLIRALANKFIEFEIDTTGCPRFSIAWLLSDTSASFNYLGSRAADCSITYHKTAEEIALKQGIAERRNYAWRDHWLLVGRLFADYVWLLYLWSRFDDNIQLSFEMVHSALIISRTETESCRSST</sequence>
<reference evidence="1 2" key="1">
    <citation type="journal article" date="2011" name="PLoS Genet.">
        <title>Genomic analysis of the necrotrophic fungal pathogens Sclerotinia sclerotiorum and Botrytis cinerea.</title>
        <authorList>
            <person name="Amselem J."/>
            <person name="Cuomo C.A."/>
            <person name="van Kan J.A."/>
            <person name="Viaud M."/>
            <person name="Benito E.P."/>
            <person name="Couloux A."/>
            <person name="Coutinho P.M."/>
            <person name="de Vries R.P."/>
            <person name="Dyer P.S."/>
            <person name="Fillinger S."/>
            <person name="Fournier E."/>
            <person name="Gout L."/>
            <person name="Hahn M."/>
            <person name="Kohn L."/>
            <person name="Lapalu N."/>
            <person name="Plummer K.M."/>
            <person name="Pradier J.M."/>
            <person name="Quevillon E."/>
            <person name="Sharon A."/>
            <person name="Simon A."/>
            <person name="ten Have A."/>
            <person name="Tudzynski B."/>
            <person name="Tudzynski P."/>
            <person name="Wincker P."/>
            <person name="Andrew M."/>
            <person name="Anthouard V."/>
            <person name="Beever R.E."/>
            <person name="Beffa R."/>
            <person name="Benoit I."/>
            <person name="Bouzid O."/>
            <person name="Brault B."/>
            <person name="Chen Z."/>
            <person name="Choquer M."/>
            <person name="Collemare J."/>
            <person name="Cotton P."/>
            <person name="Danchin E.G."/>
            <person name="Da Silva C."/>
            <person name="Gautier A."/>
            <person name="Giraud C."/>
            <person name="Giraud T."/>
            <person name="Gonzalez C."/>
            <person name="Grossetete S."/>
            <person name="Guldener U."/>
            <person name="Henrissat B."/>
            <person name="Howlett B.J."/>
            <person name="Kodira C."/>
            <person name="Kretschmer M."/>
            <person name="Lappartient A."/>
            <person name="Leroch M."/>
            <person name="Levis C."/>
            <person name="Mauceli E."/>
            <person name="Neuveglise C."/>
            <person name="Oeser B."/>
            <person name="Pearson M."/>
            <person name="Poulain J."/>
            <person name="Poussereau N."/>
            <person name="Quesneville H."/>
            <person name="Rascle C."/>
            <person name="Schumacher J."/>
            <person name="Segurens B."/>
            <person name="Sexton A."/>
            <person name="Silva E."/>
            <person name="Sirven C."/>
            <person name="Soanes D.M."/>
            <person name="Talbot N.J."/>
            <person name="Templeton M."/>
            <person name="Yandava C."/>
            <person name="Yarden O."/>
            <person name="Zeng Q."/>
            <person name="Rollins J.A."/>
            <person name="Lebrun M.H."/>
            <person name="Dickman M."/>
        </authorList>
    </citation>
    <scope>NUCLEOTIDE SEQUENCE [LARGE SCALE GENOMIC DNA]</scope>
    <source>
        <strain evidence="1 2">B05.10</strain>
    </source>
</reference>
<protein>
    <submittedName>
        <fullName evidence="1">Uncharacterized protein</fullName>
    </submittedName>
</protein>
<accession>A0A384J7L4</accession>
<proteinExistence type="predicted"/>
<evidence type="ECO:0000313" key="2">
    <source>
        <dbReference type="Proteomes" id="UP000001798"/>
    </source>
</evidence>
<dbReference type="PANTHER" id="PTHR37945:SF1">
    <property type="entry name" value="EXTRACELLULAR TUNGSTATE BINDING PROTEIN"/>
    <property type="match status" value="1"/>
</dbReference>
<dbReference type="Proteomes" id="UP000001798">
    <property type="component" value="Chromosome 1"/>
</dbReference>